<dbReference type="RefSeq" id="WP_244713779.1">
    <property type="nucleotide sequence ID" value="NZ_CP095049.1"/>
</dbReference>
<keyword evidence="3" id="KW-1185">Reference proteome</keyword>
<dbReference type="Proteomes" id="UP000831785">
    <property type="component" value="Chromosome"/>
</dbReference>
<proteinExistence type="predicted"/>
<sequence length="204" mass="22749">MSKILSLLVLTAVFSCNGPTQPPETAAPAATPPRAAAADTATGPVRTARRYVSWYAAHYKDLSNGFILNDDGQDSTKFYTVDFPDTEDWLRRVQSSGTVSAVYLAGWRTYFRRYDDTLRLHPQNDGPPAGFDYDFLMLSQEPDTKVADLQVGTFTMTRRQGSYAHVQARGPKHETWQEGLDFDLTQQADGRWLIDKVAVPDPAL</sequence>
<feature type="region of interest" description="Disordered" evidence="1">
    <location>
        <begin position="20"/>
        <end position="42"/>
    </location>
</feature>
<accession>A0ABY4F442</accession>
<evidence type="ECO:0008006" key="4">
    <source>
        <dbReference type="Google" id="ProtNLM"/>
    </source>
</evidence>
<evidence type="ECO:0000313" key="2">
    <source>
        <dbReference type="EMBL" id="UOQ50838.1"/>
    </source>
</evidence>
<dbReference type="EMBL" id="CP095049">
    <property type="protein sequence ID" value="UOQ50838.1"/>
    <property type="molecule type" value="Genomic_DNA"/>
</dbReference>
<organism evidence="2 3">
    <name type="scientific">Hymenobacter cellulosivorans</name>
    <dbReference type="NCBI Taxonomy" id="2932249"/>
    <lineage>
        <taxon>Bacteria</taxon>
        <taxon>Pseudomonadati</taxon>
        <taxon>Bacteroidota</taxon>
        <taxon>Cytophagia</taxon>
        <taxon>Cytophagales</taxon>
        <taxon>Hymenobacteraceae</taxon>
        <taxon>Hymenobacter</taxon>
    </lineage>
</organism>
<dbReference type="PROSITE" id="PS51257">
    <property type="entry name" value="PROKAR_LIPOPROTEIN"/>
    <property type="match status" value="1"/>
</dbReference>
<evidence type="ECO:0000256" key="1">
    <source>
        <dbReference type="SAM" id="MobiDB-lite"/>
    </source>
</evidence>
<gene>
    <name evidence="2" type="ORF">MUN80_13830</name>
</gene>
<evidence type="ECO:0000313" key="3">
    <source>
        <dbReference type="Proteomes" id="UP000831785"/>
    </source>
</evidence>
<feature type="compositionally biased region" description="Low complexity" evidence="1">
    <location>
        <begin position="23"/>
        <end position="42"/>
    </location>
</feature>
<name>A0ABY4F442_9BACT</name>
<reference evidence="2 3" key="1">
    <citation type="submission" date="2022-04" db="EMBL/GenBank/DDBJ databases">
        <title>Hymenobacter sp. isolated from the air.</title>
        <authorList>
            <person name="Won M."/>
            <person name="Lee C.-M."/>
            <person name="Woen H.-Y."/>
            <person name="Kwon S.-W."/>
        </authorList>
    </citation>
    <scope>NUCLEOTIDE SEQUENCE [LARGE SCALE GENOMIC DNA]</scope>
    <source>
        <strain evidence="3">5116 S-27</strain>
    </source>
</reference>
<protein>
    <recommendedName>
        <fullName evidence="4">DUF3828 domain-containing protein</fullName>
    </recommendedName>
</protein>